<comment type="caution">
    <text evidence="1">The sequence shown here is derived from an EMBL/GenBank/DDBJ whole genome shotgun (WGS) entry which is preliminary data.</text>
</comment>
<name>A0ABW2ZWE7_9ACTN</name>
<accession>A0ABW2ZWE7</accession>
<organism evidence="1 2">
    <name type="scientific">Micromonospora azadirachtae</name>
    <dbReference type="NCBI Taxonomy" id="1970735"/>
    <lineage>
        <taxon>Bacteria</taxon>
        <taxon>Bacillati</taxon>
        <taxon>Actinomycetota</taxon>
        <taxon>Actinomycetes</taxon>
        <taxon>Micromonosporales</taxon>
        <taxon>Micromonosporaceae</taxon>
        <taxon>Micromonospora</taxon>
    </lineage>
</organism>
<dbReference type="EMBL" id="JBHTHM010000069">
    <property type="protein sequence ID" value="MFD0782982.1"/>
    <property type="molecule type" value="Genomic_DNA"/>
</dbReference>
<evidence type="ECO:0000313" key="2">
    <source>
        <dbReference type="Proteomes" id="UP001597053"/>
    </source>
</evidence>
<evidence type="ECO:0000313" key="1">
    <source>
        <dbReference type="EMBL" id="MFD0782982.1"/>
    </source>
</evidence>
<sequence>MSAIVHRDRGRRHVPFAGLRLVLNRKSCVLDHAIGQAAHFRVLRAWAVAAEQEVPYAGLHLDCANMPNGSAGAHPHHRLSLSATFGRAGESRPEAAVVGSAVRELLDGIVESQPVCIAADDTHRLNESATDVLTFAMPYVRDARN</sequence>
<keyword evidence="2" id="KW-1185">Reference proteome</keyword>
<reference evidence="2" key="1">
    <citation type="journal article" date="2019" name="Int. J. Syst. Evol. Microbiol.">
        <title>The Global Catalogue of Microorganisms (GCM) 10K type strain sequencing project: providing services to taxonomists for standard genome sequencing and annotation.</title>
        <authorList>
            <consortium name="The Broad Institute Genomics Platform"/>
            <consortium name="The Broad Institute Genome Sequencing Center for Infectious Disease"/>
            <person name="Wu L."/>
            <person name="Ma J."/>
        </authorList>
    </citation>
    <scope>NUCLEOTIDE SEQUENCE [LARGE SCALE GENOMIC DNA]</scope>
    <source>
        <strain evidence="2">JCM 32148</strain>
    </source>
</reference>
<dbReference type="Proteomes" id="UP001597053">
    <property type="component" value="Unassembled WGS sequence"/>
</dbReference>
<proteinExistence type="predicted"/>
<protein>
    <submittedName>
        <fullName evidence="1">Uncharacterized protein</fullName>
    </submittedName>
</protein>
<gene>
    <name evidence="1" type="ORF">ACFQZ8_03450</name>
</gene>